<evidence type="ECO:0000313" key="13">
    <source>
        <dbReference type="EMBL" id="GAX83112.1"/>
    </source>
</evidence>
<dbReference type="GO" id="GO:0031418">
    <property type="term" value="F:L-ascorbic acid binding"/>
    <property type="evidence" value="ECO:0007669"/>
    <property type="project" value="InterPro"/>
</dbReference>
<dbReference type="PANTHER" id="PTHR10869:SF238">
    <property type="entry name" value="PROLYL 4-HYDROXYLASE 6-RELATED"/>
    <property type="match status" value="1"/>
</dbReference>
<evidence type="ECO:0000256" key="9">
    <source>
        <dbReference type="ARBA" id="ARBA00023136"/>
    </source>
</evidence>
<evidence type="ECO:0000256" key="10">
    <source>
        <dbReference type="ARBA" id="ARBA00049169"/>
    </source>
</evidence>
<dbReference type="SMART" id="SM00254">
    <property type="entry name" value="ShKT"/>
    <property type="match status" value="1"/>
</dbReference>
<dbReference type="SMART" id="SM00702">
    <property type="entry name" value="P4Hc"/>
    <property type="match status" value="1"/>
</dbReference>
<keyword evidence="9" id="KW-0472">Membrane</keyword>
<keyword evidence="5" id="KW-0223">Dioxygenase</keyword>
<keyword evidence="6" id="KW-1133">Transmembrane helix</keyword>
<keyword evidence="7" id="KW-0560">Oxidoreductase</keyword>
<dbReference type="Gene3D" id="2.60.120.620">
    <property type="entry name" value="q2cbj1_9rhob like domain"/>
    <property type="match status" value="1"/>
</dbReference>
<feature type="signal peptide" evidence="11">
    <location>
        <begin position="1"/>
        <end position="23"/>
    </location>
</feature>
<comment type="catalytic activity">
    <reaction evidence="10">
        <text>L-prolyl-[collagen] + 2-oxoglutarate + O2 = trans-4-hydroxy-L-prolyl-[collagen] + succinate + CO2</text>
        <dbReference type="Rhea" id="RHEA:18945"/>
        <dbReference type="Rhea" id="RHEA-COMP:11676"/>
        <dbReference type="Rhea" id="RHEA-COMP:11680"/>
        <dbReference type="ChEBI" id="CHEBI:15379"/>
        <dbReference type="ChEBI" id="CHEBI:16526"/>
        <dbReference type="ChEBI" id="CHEBI:16810"/>
        <dbReference type="ChEBI" id="CHEBI:30031"/>
        <dbReference type="ChEBI" id="CHEBI:50342"/>
        <dbReference type="ChEBI" id="CHEBI:61965"/>
        <dbReference type="EC" id="1.14.11.2"/>
    </reaction>
</comment>
<dbReference type="Pfam" id="PF13640">
    <property type="entry name" value="2OG-FeII_Oxy_3"/>
    <property type="match status" value="1"/>
</dbReference>
<evidence type="ECO:0000256" key="3">
    <source>
        <dbReference type="ARBA" id="ARBA00022692"/>
    </source>
</evidence>
<keyword evidence="14" id="KW-1185">Reference proteome</keyword>
<dbReference type="InterPro" id="IPR044862">
    <property type="entry name" value="Pro_4_hyd_alph_FE2OG_OXY"/>
</dbReference>
<dbReference type="PROSITE" id="PS51471">
    <property type="entry name" value="FE2OG_OXY"/>
    <property type="match status" value="1"/>
</dbReference>
<proteinExistence type="predicted"/>
<keyword evidence="3" id="KW-0812">Transmembrane</keyword>
<keyword evidence="8" id="KW-0408">Iron</keyword>
<dbReference type="InterPro" id="IPR005123">
    <property type="entry name" value="Oxoglu/Fe-dep_dioxygenase_dom"/>
</dbReference>
<evidence type="ECO:0000256" key="7">
    <source>
        <dbReference type="ARBA" id="ARBA00023002"/>
    </source>
</evidence>
<evidence type="ECO:0000256" key="8">
    <source>
        <dbReference type="ARBA" id="ARBA00023004"/>
    </source>
</evidence>
<gene>
    <name evidence="13" type="ORF">CEUSTIGMA_g10538.t1</name>
</gene>
<protein>
    <recommendedName>
        <fullName evidence="12">Fe2OG dioxygenase domain-containing protein</fullName>
    </recommendedName>
</protein>
<evidence type="ECO:0000256" key="2">
    <source>
        <dbReference type="ARBA" id="ARBA00004648"/>
    </source>
</evidence>
<dbReference type="InterPro" id="IPR003582">
    <property type="entry name" value="ShKT_dom"/>
</dbReference>
<comment type="caution">
    <text evidence="13">The sequence shown here is derived from an EMBL/GenBank/DDBJ whole genome shotgun (WGS) entry which is preliminary data.</text>
</comment>
<dbReference type="EMBL" id="BEGY01000092">
    <property type="protein sequence ID" value="GAX83112.1"/>
    <property type="molecule type" value="Genomic_DNA"/>
</dbReference>
<evidence type="ECO:0000256" key="11">
    <source>
        <dbReference type="SAM" id="SignalP"/>
    </source>
</evidence>
<dbReference type="AlphaFoldDB" id="A0A250XJM1"/>
<dbReference type="InterPro" id="IPR006620">
    <property type="entry name" value="Pro_4_hyd_alph"/>
</dbReference>
<dbReference type="STRING" id="1157962.A0A250XJM1"/>
<evidence type="ECO:0000259" key="12">
    <source>
        <dbReference type="PROSITE" id="PS51471"/>
    </source>
</evidence>
<dbReference type="GO" id="GO:0005506">
    <property type="term" value="F:iron ion binding"/>
    <property type="evidence" value="ECO:0007669"/>
    <property type="project" value="InterPro"/>
</dbReference>
<dbReference type="GO" id="GO:0005789">
    <property type="term" value="C:endoplasmic reticulum membrane"/>
    <property type="evidence" value="ECO:0007669"/>
    <property type="project" value="UniProtKB-SubCell"/>
</dbReference>
<evidence type="ECO:0000256" key="6">
    <source>
        <dbReference type="ARBA" id="ARBA00022989"/>
    </source>
</evidence>
<accession>A0A250XJM1</accession>
<dbReference type="Proteomes" id="UP000232323">
    <property type="component" value="Unassembled WGS sequence"/>
</dbReference>
<comment type="cofactor">
    <cofactor evidence="1">
        <name>L-ascorbate</name>
        <dbReference type="ChEBI" id="CHEBI:38290"/>
    </cofactor>
</comment>
<evidence type="ECO:0000256" key="1">
    <source>
        <dbReference type="ARBA" id="ARBA00001961"/>
    </source>
</evidence>
<evidence type="ECO:0000313" key="14">
    <source>
        <dbReference type="Proteomes" id="UP000232323"/>
    </source>
</evidence>
<feature type="domain" description="Fe2OG dioxygenase" evidence="12">
    <location>
        <begin position="104"/>
        <end position="244"/>
    </location>
</feature>
<dbReference type="GO" id="GO:0004656">
    <property type="term" value="F:procollagen-proline 4-dioxygenase activity"/>
    <property type="evidence" value="ECO:0007669"/>
    <property type="project" value="UniProtKB-EC"/>
</dbReference>
<dbReference type="PANTHER" id="PTHR10869">
    <property type="entry name" value="PROLYL 4-HYDROXYLASE ALPHA SUBUNIT"/>
    <property type="match status" value="1"/>
</dbReference>
<sequence>MLILNISFNIIFLIICLAGSICAEDDHELVGWLGETYRPENSSSQKGRQRGMVVLSWDPRIFLFKGFLTDEECDEMIKEAQPRLTRSGVSDSITGQGKLSDIRTSSGMFFGRGENELISRIEDRIGRWSMTNKSQRYDPHHDYFSHDHADDNGGNRLATGLMYLSDVDEGGETVFPKVPIPAGQTKEAGYSECAMKGLAYKPVKGDIVFFWSIRSDGTFDPKSLHGSCPVIRGQKWSATKWIHVAHVAYDGERAVTVHRVMYVPPPPPAVPGCINKHKLCDHWAESGECSDNPTFMIGSAGHPGDCIKACNRCDLGPNE</sequence>
<reference evidence="13 14" key="1">
    <citation type="submission" date="2017-08" db="EMBL/GenBank/DDBJ databases">
        <title>Acidophilic green algal genome provides insights into adaptation to an acidic environment.</title>
        <authorList>
            <person name="Hirooka S."/>
            <person name="Hirose Y."/>
            <person name="Kanesaki Y."/>
            <person name="Higuchi S."/>
            <person name="Fujiwara T."/>
            <person name="Onuma R."/>
            <person name="Era A."/>
            <person name="Ohbayashi R."/>
            <person name="Uzuka A."/>
            <person name="Nozaki H."/>
            <person name="Yoshikawa H."/>
            <person name="Miyagishima S.Y."/>
        </authorList>
    </citation>
    <scope>NUCLEOTIDE SEQUENCE [LARGE SCALE GENOMIC DNA]</scope>
    <source>
        <strain evidence="13 14">NIES-2499</strain>
    </source>
</reference>
<name>A0A250XJM1_9CHLO</name>
<dbReference type="OrthoDB" id="420380at2759"/>
<keyword evidence="11" id="KW-0732">Signal</keyword>
<comment type="subcellular location">
    <subcellularLocation>
        <location evidence="2">Endoplasmic reticulum membrane</location>
        <topology evidence="2">Single-pass type II membrane protein</topology>
    </subcellularLocation>
</comment>
<organism evidence="13 14">
    <name type="scientific">Chlamydomonas eustigma</name>
    <dbReference type="NCBI Taxonomy" id="1157962"/>
    <lineage>
        <taxon>Eukaryota</taxon>
        <taxon>Viridiplantae</taxon>
        <taxon>Chlorophyta</taxon>
        <taxon>core chlorophytes</taxon>
        <taxon>Chlorophyceae</taxon>
        <taxon>CS clade</taxon>
        <taxon>Chlamydomonadales</taxon>
        <taxon>Chlamydomonadaceae</taxon>
        <taxon>Chlamydomonas</taxon>
    </lineage>
</organism>
<keyword evidence="4" id="KW-0479">Metal-binding</keyword>
<feature type="chain" id="PRO_5013372676" description="Fe2OG dioxygenase domain-containing protein" evidence="11">
    <location>
        <begin position="24"/>
        <end position="319"/>
    </location>
</feature>
<dbReference type="InterPro" id="IPR045054">
    <property type="entry name" value="P4HA-like"/>
</dbReference>
<evidence type="ECO:0000256" key="5">
    <source>
        <dbReference type="ARBA" id="ARBA00022964"/>
    </source>
</evidence>
<evidence type="ECO:0000256" key="4">
    <source>
        <dbReference type="ARBA" id="ARBA00022723"/>
    </source>
</evidence>